<evidence type="ECO:0000256" key="1">
    <source>
        <dbReference type="SAM" id="MobiDB-lite"/>
    </source>
</evidence>
<protein>
    <submittedName>
        <fullName evidence="2">Uncharacterized protein</fullName>
    </submittedName>
</protein>
<comment type="caution">
    <text evidence="2">The sequence shown here is derived from an EMBL/GenBank/DDBJ whole genome shotgun (WGS) entry which is preliminary data.</text>
</comment>
<feature type="compositionally biased region" description="Polar residues" evidence="1">
    <location>
        <begin position="344"/>
        <end position="366"/>
    </location>
</feature>
<feature type="region of interest" description="Disordered" evidence="1">
    <location>
        <begin position="404"/>
        <end position="423"/>
    </location>
</feature>
<organism evidence="2 3">
    <name type="scientific">Symbiodinium natans</name>
    <dbReference type="NCBI Taxonomy" id="878477"/>
    <lineage>
        <taxon>Eukaryota</taxon>
        <taxon>Sar</taxon>
        <taxon>Alveolata</taxon>
        <taxon>Dinophyceae</taxon>
        <taxon>Suessiales</taxon>
        <taxon>Symbiodiniaceae</taxon>
        <taxon>Symbiodinium</taxon>
    </lineage>
</organism>
<evidence type="ECO:0000313" key="2">
    <source>
        <dbReference type="EMBL" id="CAE6940887.1"/>
    </source>
</evidence>
<accession>A0A812H445</accession>
<feature type="compositionally biased region" description="Basic and acidic residues" evidence="1">
    <location>
        <begin position="216"/>
        <end position="253"/>
    </location>
</feature>
<feature type="compositionally biased region" description="Basic and acidic residues" evidence="1">
    <location>
        <begin position="413"/>
        <end position="423"/>
    </location>
</feature>
<sequence>MAAGWGGGWSYSPGWGSRWDQGSWWQGSWGQEEKVPWDRSEVAKEESSNEAEDRSKETDTGYTGWGGWSSSSWYARPTWSSWSWSYPSYGYSGYSGYSNYGYSWARPDWDLETKQDDSQSRQERWSQAWSQALAKDRQEAQKEIPETPADWWRSERPEREEPKVENLVPESKQDVEGPELKWVPPTARVGSQETSSATTQETQQGSKAAEPPSEATHAHEDSNSKDSKDSGRPAHENEEWYQRWLLRQKEREQSSPPPASSKTESFVTKAKKVEVDEVQVPEAVADPETQPLDQEMSIHSMPSMPEPEGAPVRHPHENEEWYQKWLRRQKNQPTHVIDIGAPQPQASTQEVAASSSGEMQASTSSSAEEKRLCPDDGKMYTFDELKKAYSSEYSADDLQAYWRDAMAPPGTEKPPESKKDDYKQEEWYQKWLRRQQNKNRQIIEIG</sequence>
<dbReference type="OrthoDB" id="432138at2759"/>
<feature type="compositionally biased region" description="Basic and acidic residues" evidence="1">
    <location>
        <begin position="134"/>
        <end position="145"/>
    </location>
</feature>
<feature type="region of interest" description="Disordered" evidence="1">
    <location>
        <begin position="29"/>
        <end position="72"/>
    </location>
</feature>
<name>A0A812H445_9DINO</name>
<keyword evidence="3" id="KW-1185">Reference proteome</keyword>
<feature type="compositionally biased region" description="Low complexity" evidence="1">
    <location>
        <begin position="190"/>
        <end position="206"/>
    </location>
</feature>
<gene>
    <name evidence="2" type="ORF">SNAT2548_LOCUS1203</name>
</gene>
<feature type="region of interest" description="Disordered" evidence="1">
    <location>
        <begin position="113"/>
        <end position="315"/>
    </location>
</feature>
<proteinExistence type="predicted"/>
<evidence type="ECO:0000313" key="3">
    <source>
        <dbReference type="Proteomes" id="UP000604046"/>
    </source>
</evidence>
<dbReference type="AlphaFoldDB" id="A0A812H445"/>
<feature type="compositionally biased region" description="Basic and acidic residues" evidence="1">
    <location>
        <begin position="113"/>
        <end position="124"/>
    </location>
</feature>
<feature type="compositionally biased region" description="Basic and acidic residues" evidence="1">
    <location>
        <begin position="31"/>
        <end position="59"/>
    </location>
</feature>
<feature type="compositionally biased region" description="Basic and acidic residues" evidence="1">
    <location>
        <begin position="152"/>
        <end position="164"/>
    </location>
</feature>
<dbReference type="Proteomes" id="UP000604046">
    <property type="component" value="Unassembled WGS sequence"/>
</dbReference>
<reference evidence="2" key="1">
    <citation type="submission" date="2021-02" db="EMBL/GenBank/DDBJ databases">
        <authorList>
            <person name="Dougan E. K."/>
            <person name="Rhodes N."/>
            <person name="Thang M."/>
            <person name="Chan C."/>
        </authorList>
    </citation>
    <scope>NUCLEOTIDE SEQUENCE</scope>
</reference>
<dbReference type="EMBL" id="CAJNDS010000064">
    <property type="protein sequence ID" value="CAE6940887.1"/>
    <property type="molecule type" value="Genomic_DNA"/>
</dbReference>
<feature type="region of interest" description="Disordered" evidence="1">
    <location>
        <begin position="337"/>
        <end position="375"/>
    </location>
</feature>